<keyword evidence="2" id="KW-0677">Repeat</keyword>
<dbReference type="SUPFAM" id="SSF52200">
    <property type="entry name" value="Toll/Interleukin receptor TIR domain"/>
    <property type="match status" value="1"/>
</dbReference>
<dbReference type="FunFam" id="3.40.50.10140:FF:000007">
    <property type="entry name" value="Disease resistance protein (TIR-NBS-LRR class)"/>
    <property type="match status" value="1"/>
</dbReference>
<dbReference type="GO" id="GO:0006952">
    <property type="term" value="P:defense response"/>
    <property type="evidence" value="ECO:0007669"/>
    <property type="project" value="InterPro"/>
</dbReference>
<dbReference type="SUPFAM" id="SSF52540">
    <property type="entry name" value="P-loop containing nucleoside triphosphate hydrolases"/>
    <property type="match status" value="1"/>
</dbReference>
<dbReference type="Pfam" id="PF00931">
    <property type="entry name" value="NB-ARC"/>
    <property type="match status" value="1"/>
</dbReference>
<keyword evidence="1" id="KW-0433">Leucine-rich repeat</keyword>
<dbReference type="InterPro" id="IPR003593">
    <property type="entry name" value="AAA+_ATPase"/>
</dbReference>
<dbReference type="SMART" id="SM00255">
    <property type="entry name" value="TIR"/>
    <property type="match status" value="1"/>
</dbReference>
<dbReference type="GO" id="GO:0043531">
    <property type="term" value="F:ADP binding"/>
    <property type="evidence" value="ECO:0007669"/>
    <property type="project" value="InterPro"/>
</dbReference>
<evidence type="ECO:0000313" key="8">
    <source>
        <dbReference type="Proteomes" id="UP000002051"/>
    </source>
</evidence>
<dbReference type="Pfam" id="PF23282">
    <property type="entry name" value="WHD_ROQ1"/>
    <property type="match status" value="1"/>
</dbReference>
<evidence type="ECO:0000313" key="6">
    <source>
        <dbReference type="EMBL" id="KEH26793.1"/>
    </source>
</evidence>
<evidence type="ECO:0000256" key="1">
    <source>
        <dbReference type="ARBA" id="ARBA00022614"/>
    </source>
</evidence>
<proteinExistence type="predicted"/>
<feature type="domain" description="TIR" evidence="5">
    <location>
        <begin position="18"/>
        <end position="189"/>
    </location>
</feature>
<dbReference type="InterPro" id="IPR058546">
    <property type="entry name" value="RPS4B/Roq1-like_LRR"/>
</dbReference>
<dbReference type="Gene3D" id="3.40.50.300">
    <property type="entry name" value="P-loop containing nucleotide triphosphate hydrolases"/>
    <property type="match status" value="1"/>
</dbReference>
<dbReference type="AlphaFoldDB" id="A0A072UCL0"/>
<keyword evidence="3" id="KW-0611">Plant defense</keyword>
<dbReference type="InterPro" id="IPR002182">
    <property type="entry name" value="NB-ARC"/>
</dbReference>
<name>A0A072UCL0_MEDTR</name>
<dbReference type="Gene3D" id="1.10.8.430">
    <property type="entry name" value="Helical domain of apoptotic protease-activating factors"/>
    <property type="match status" value="1"/>
</dbReference>
<dbReference type="SMART" id="SM00382">
    <property type="entry name" value="AAA"/>
    <property type="match status" value="1"/>
</dbReference>
<evidence type="ECO:0000256" key="2">
    <source>
        <dbReference type="ARBA" id="ARBA00022737"/>
    </source>
</evidence>
<reference evidence="7" key="3">
    <citation type="submission" date="2015-04" db="UniProtKB">
        <authorList>
            <consortium name="EnsemblPlants"/>
        </authorList>
    </citation>
    <scope>IDENTIFICATION</scope>
    <source>
        <strain evidence="7">cv. Jemalong A17</strain>
    </source>
</reference>
<gene>
    <name evidence="6" type="ordered locus">MTR_6g073250</name>
</gene>
<keyword evidence="4" id="KW-0520">NAD</keyword>
<dbReference type="Pfam" id="PF01582">
    <property type="entry name" value="TIR"/>
    <property type="match status" value="1"/>
</dbReference>
<dbReference type="SUPFAM" id="SSF52058">
    <property type="entry name" value="L domain-like"/>
    <property type="match status" value="1"/>
</dbReference>
<dbReference type="InterPro" id="IPR000157">
    <property type="entry name" value="TIR_dom"/>
</dbReference>
<dbReference type="InterPro" id="IPR027417">
    <property type="entry name" value="P-loop_NTPase"/>
</dbReference>
<dbReference type="PANTHER" id="PTHR11017">
    <property type="entry name" value="LEUCINE-RICH REPEAT-CONTAINING PROTEIN"/>
    <property type="match status" value="1"/>
</dbReference>
<dbReference type="InterPro" id="IPR032675">
    <property type="entry name" value="LRR_dom_sf"/>
</dbReference>
<dbReference type="InterPro" id="IPR058192">
    <property type="entry name" value="WHD_ROQ1-like"/>
</dbReference>
<dbReference type="Proteomes" id="UP000002051">
    <property type="component" value="Chromosome 6"/>
</dbReference>
<dbReference type="EMBL" id="CM001222">
    <property type="protein sequence ID" value="KEH26793.1"/>
    <property type="molecule type" value="Genomic_DNA"/>
</dbReference>
<evidence type="ECO:0000256" key="4">
    <source>
        <dbReference type="ARBA" id="ARBA00023027"/>
    </source>
</evidence>
<reference evidence="6 8" key="2">
    <citation type="journal article" date="2014" name="BMC Genomics">
        <title>An improved genome release (version Mt4.0) for the model legume Medicago truncatula.</title>
        <authorList>
            <person name="Tang H."/>
            <person name="Krishnakumar V."/>
            <person name="Bidwell S."/>
            <person name="Rosen B."/>
            <person name="Chan A."/>
            <person name="Zhou S."/>
            <person name="Gentzbittel L."/>
            <person name="Childs K.L."/>
            <person name="Yandell M."/>
            <person name="Gundlach H."/>
            <person name="Mayer K.F."/>
            <person name="Schwartz D.C."/>
            <person name="Town C.D."/>
        </authorList>
    </citation>
    <scope>GENOME REANNOTATION</scope>
    <source>
        <strain evidence="6">A17</strain>
        <strain evidence="7 8">cv. Jemalong A17</strain>
    </source>
</reference>
<accession>A0A072UCL0</accession>
<dbReference type="InterPro" id="IPR044974">
    <property type="entry name" value="Disease_R_plants"/>
</dbReference>
<dbReference type="STRING" id="3880.A0A072UCL0"/>
<dbReference type="InterPro" id="IPR042197">
    <property type="entry name" value="Apaf_helical"/>
</dbReference>
<dbReference type="EnsemblPlants" id="KEH26793">
    <property type="protein sequence ID" value="KEH26793"/>
    <property type="gene ID" value="MTR_6g073250"/>
</dbReference>
<dbReference type="InterPro" id="IPR035897">
    <property type="entry name" value="Toll_tir_struct_dom_sf"/>
</dbReference>
<organism evidence="6 8">
    <name type="scientific">Medicago truncatula</name>
    <name type="common">Barrel medic</name>
    <name type="synonym">Medicago tribuloides</name>
    <dbReference type="NCBI Taxonomy" id="3880"/>
    <lineage>
        <taxon>Eukaryota</taxon>
        <taxon>Viridiplantae</taxon>
        <taxon>Streptophyta</taxon>
        <taxon>Embryophyta</taxon>
        <taxon>Tracheophyta</taxon>
        <taxon>Spermatophyta</taxon>
        <taxon>Magnoliopsida</taxon>
        <taxon>eudicotyledons</taxon>
        <taxon>Gunneridae</taxon>
        <taxon>Pentapetalae</taxon>
        <taxon>rosids</taxon>
        <taxon>fabids</taxon>
        <taxon>Fabales</taxon>
        <taxon>Fabaceae</taxon>
        <taxon>Papilionoideae</taxon>
        <taxon>50 kb inversion clade</taxon>
        <taxon>NPAAA clade</taxon>
        <taxon>Hologalegina</taxon>
        <taxon>IRL clade</taxon>
        <taxon>Trifolieae</taxon>
        <taxon>Medicago</taxon>
    </lineage>
</organism>
<evidence type="ECO:0000313" key="7">
    <source>
        <dbReference type="EnsemblPlants" id="KEH26793"/>
    </source>
</evidence>
<dbReference type="Gene3D" id="3.80.10.10">
    <property type="entry name" value="Ribonuclease Inhibitor"/>
    <property type="match status" value="2"/>
</dbReference>
<dbReference type="GO" id="GO:0007165">
    <property type="term" value="P:signal transduction"/>
    <property type="evidence" value="ECO:0007669"/>
    <property type="project" value="InterPro"/>
</dbReference>
<evidence type="ECO:0000259" key="5">
    <source>
        <dbReference type="PROSITE" id="PS50104"/>
    </source>
</evidence>
<dbReference type="Pfam" id="PF23286">
    <property type="entry name" value="LRR_13"/>
    <property type="match status" value="1"/>
</dbReference>
<sequence length="1099" mass="125778">MAMQPPSSTSSSGLSNNFSYDVFISFRGTDTRHGFTGNLYKALCDKGIRTFIDDKELQRGDEITSSLHKKIEDSRISVIVFSENYATSSFCLDELVHITHCSKEKGRLVLPVFYGVEPSHLRHLNNNSYGEALAKHEERFQNNKENMERLQKWKIALNQAANLSGYHYSPSEYEYKFIEKIVEDISNKTNRDFLHVAKHPVGLHTQIQQVKLLLDKGSKEEVHMVGLHGAGGMGKSTLAKAIFNFIADQFEGSYFLEDVKENSTLNNLKHLQEKILMKTVRLDDKLGGVSEGITKIKKMLCQKKILLILDDVDKLEQLEALAGGLDWFGGGSRVIITTRNRQLLTYHGIERLHHVSGLYDEEAHKLLRLMAFKNGEVPSSYEGIFNRALTYVSGLPLAIVTIGSNLFGRSVEDWERILDEYEKIPNKEIQRILKVSYDALEEKEKSVFLDIACCFKGCKWTKVKDILHAHYGHCIKHHVEVLAEKSLINHRENDSYMRLHDLIEDMGREVVRQESPDNPGERSRLWFHDDIVQVLKENIGTWKIEMIYLKCPSVENVIKWSGKAFTKMKNLKTFIIENGHFSKGPNYLPSSLRFWKWKGYPSASLLCVLNKIRHLIFLFLFLFPSLFMQTFEKMKILKIDNCEYLTNIPDVSCLPNLEKISFKNCKSLVTIHDSIGFLSQLQILNAADCNKLLSFPPLKLKSLRKLKLSGCTSLKKFPEILGKMENIKKIILRKTGIEELPFSFNNLTRLTDLTIEGCGILKLPTSILMMSNLFEVTVSGYTQLLSKPDDKLSSTLSANVNVLCLNASNDEFLTIALMWFSNVETLHLSGSNIKILPESLKNCLSIKCIDLYGCGTLEEIRGIPPNLEALSALRCKSLTSSSKRMLMSQELHESGSIECCFPSILNERIPEWFEHQTNKSISFSFRNNLPSLVFLFSSKLVSDMYPSIRVYLIINDNVYNSRIGLVPGHTYLFPFKVQDWYLEEYQKLKSMLDEALLKNEWIHAEVRFCDWGKEYVVESGIHVIKHLTNMDDFQFTDSLLRKNKISDEYLKSSRSVMKLLNDEDISATPPRYRVLKTMISQPPYVVTSSEKDLNFCAIM</sequence>
<dbReference type="HOGENOM" id="CLU_001561_5_1_1"/>
<dbReference type="PRINTS" id="PR00364">
    <property type="entry name" value="DISEASERSIST"/>
</dbReference>
<protein>
    <submittedName>
        <fullName evidence="6">Disease resistance protein (TIR-NBS-LRR class)</fullName>
    </submittedName>
</protein>
<dbReference type="PANTHER" id="PTHR11017:SF219">
    <property type="entry name" value="ARCHAEAL ATPASE"/>
    <property type="match status" value="1"/>
</dbReference>
<dbReference type="PROSITE" id="PS50104">
    <property type="entry name" value="TIR"/>
    <property type="match status" value="1"/>
</dbReference>
<evidence type="ECO:0000256" key="3">
    <source>
        <dbReference type="ARBA" id="ARBA00022821"/>
    </source>
</evidence>
<keyword evidence="8" id="KW-1185">Reference proteome</keyword>
<dbReference type="Gene3D" id="3.40.50.10140">
    <property type="entry name" value="Toll/interleukin-1 receptor homology (TIR) domain"/>
    <property type="match status" value="1"/>
</dbReference>
<reference evidence="6 8" key="1">
    <citation type="journal article" date="2011" name="Nature">
        <title>The Medicago genome provides insight into the evolution of rhizobial symbioses.</title>
        <authorList>
            <person name="Young N.D."/>
            <person name="Debelle F."/>
            <person name="Oldroyd G.E."/>
            <person name="Geurts R."/>
            <person name="Cannon S.B."/>
            <person name="Udvardi M.K."/>
            <person name="Benedito V.A."/>
            <person name="Mayer K.F."/>
            <person name="Gouzy J."/>
            <person name="Schoof H."/>
            <person name="Van de Peer Y."/>
            <person name="Proost S."/>
            <person name="Cook D.R."/>
            <person name="Meyers B.C."/>
            <person name="Spannagl M."/>
            <person name="Cheung F."/>
            <person name="De Mita S."/>
            <person name="Krishnakumar V."/>
            <person name="Gundlach H."/>
            <person name="Zhou S."/>
            <person name="Mudge J."/>
            <person name="Bharti A.K."/>
            <person name="Murray J.D."/>
            <person name="Naoumkina M.A."/>
            <person name="Rosen B."/>
            <person name="Silverstein K.A."/>
            <person name="Tang H."/>
            <person name="Rombauts S."/>
            <person name="Zhao P.X."/>
            <person name="Zhou P."/>
            <person name="Barbe V."/>
            <person name="Bardou P."/>
            <person name="Bechner M."/>
            <person name="Bellec A."/>
            <person name="Berger A."/>
            <person name="Berges H."/>
            <person name="Bidwell S."/>
            <person name="Bisseling T."/>
            <person name="Choisne N."/>
            <person name="Couloux A."/>
            <person name="Denny R."/>
            <person name="Deshpande S."/>
            <person name="Dai X."/>
            <person name="Doyle J.J."/>
            <person name="Dudez A.M."/>
            <person name="Farmer A.D."/>
            <person name="Fouteau S."/>
            <person name="Franken C."/>
            <person name="Gibelin C."/>
            <person name="Gish J."/>
            <person name="Goldstein S."/>
            <person name="Gonzalez A.J."/>
            <person name="Green P.J."/>
            <person name="Hallab A."/>
            <person name="Hartog M."/>
            <person name="Hua A."/>
            <person name="Humphray S.J."/>
            <person name="Jeong D.H."/>
            <person name="Jing Y."/>
            <person name="Jocker A."/>
            <person name="Kenton S.M."/>
            <person name="Kim D.J."/>
            <person name="Klee K."/>
            <person name="Lai H."/>
            <person name="Lang C."/>
            <person name="Lin S."/>
            <person name="Macmil S.L."/>
            <person name="Magdelenat G."/>
            <person name="Matthews L."/>
            <person name="McCorrison J."/>
            <person name="Monaghan E.L."/>
            <person name="Mun J.H."/>
            <person name="Najar F.Z."/>
            <person name="Nicholson C."/>
            <person name="Noirot C."/>
            <person name="O'Bleness M."/>
            <person name="Paule C.R."/>
            <person name="Poulain J."/>
            <person name="Prion F."/>
            <person name="Qin B."/>
            <person name="Qu C."/>
            <person name="Retzel E.F."/>
            <person name="Riddle C."/>
            <person name="Sallet E."/>
            <person name="Samain S."/>
            <person name="Samson N."/>
            <person name="Sanders I."/>
            <person name="Saurat O."/>
            <person name="Scarpelli C."/>
            <person name="Schiex T."/>
            <person name="Segurens B."/>
            <person name="Severin A.J."/>
            <person name="Sherrier D.J."/>
            <person name="Shi R."/>
            <person name="Sims S."/>
            <person name="Singer S.R."/>
            <person name="Sinharoy S."/>
            <person name="Sterck L."/>
            <person name="Viollet A."/>
            <person name="Wang B.B."/>
            <person name="Wang K."/>
            <person name="Wang M."/>
            <person name="Wang X."/>
            <person name="Warfsmann J."/>
            <person name="Weissenbach J."/>
            <person name="White D.D."/>
            <person name="White J.D."/>
            <person name="Wiley G.B."/>
            <person name="Wincker P."/>
            <person name="Xing Y."/>
            <person name="Yang L."/>
            <person name="Yao Z."/>
            <person name="Ying F."/>
            <person name="Zhai J."/>
            <person name="Zhou L."/>
            <person name="Zuber A."/>
            <person name="Denarie J."/>
            <person name="Dixon R.A."/>
            <person name="May G.D."/>
            <person name="Schwartz D.C."/>
            <person name="Rogers J."/>
            <person name="Quetier F."/>
            <person name="Town C.D."/>
            <person name="Roe B.A."/>
        </authorList>
    </citation>
    <scope>NUCLEOTIDE SEQUENCE [LARGE SCALE GENOMIC DNA]</scope>
    <source>
        <strain evidence="6">A17</strain>
        <strain evidence="7 8">cv. Jemalong A17</strain>
    </source>
</reference>